<name>A0ABU2M8J2_9ACTN</name>
<accession>A0ABU2M8J2</accession>
<evidence type="ECO:0000313" key="2">
    <source>
        <dbReference type="EMBL" id="MDT0328982.1"/>
    </source>
</evidence>
<feature type="compositionally biased region" description="Low complexity" evidence="1">
    <location>
        <begin position="107"/>
        <end position="116"/>
    </location>
</feature>
<reference evidence="3" key="1">
    <citation type="submission" date="2023-07" db="EMBL/GenBank/DDBJ databases">
        <title>30 novel species of actinomycetes from the DSMZ collection.</title>
        <authorList>
            <person name="Nouioui I."/>
        </authorList>
    </citation>
    <scope>NUCLEOTIDE SEQUENCE [LARGE SCALE GENOMIC DNA]</scope>
    <source>
        <strain evidence="3">DSM 44743</strain>
    </source>
</reference>
<protein>
    <recommendedName>
        <fullName evidence="4">Lipoprotein with Yx(FWY)xxD motif</fullName>
    </recommendedName>
</protein>
<evidence type="ECO:0008006" key="4">
    <source>
        <dbReference type="Google" id="ProtNLM"/>
    </source>
</evidence>
<dbReference type="PANTHER" id="PTHR39335:SF1">
    <property type="entry name" value="BLL4220 PROTEIN"/>
    <property type="match status" value="1"/>
</dbReference>
<organism evidence="2 3">
    <name type="scientific">Nocardiopsis lambiniae</name>
    <dbReference type="NCBI Taxonomy" id="3075539"/>
    <lineage>
        <taxon>Bacteria</taxon>
        <taxon>Bacillati</taxon>
        <taxon>Actinomycetota</taxon>
        <taxon>Actinomycetes</taxon>
        <taxon>Streptosporangiales</taxon>
        <taxon>Nocardiopsidaceae</taxon>
        <taxon>Nocardiopsis</taxon>
    </lineage>
</organism>
<sequence length="130" mass="13173">MLGTLITDGNGNTLYLFTQDSAESSACTGECAQNWVPLRTSDDGAGAPAEIAGDLSADLVGSVARDDGDPQVTYGDRPLYTYTGDAAPGDVNGQGVGDTWFAVTSEGAPAEAAAGDDGYGGSSYIRRPEG</sequence>
<dbReference type="Proteomes" id="UP001183390">
    <property type="component" value="Unassembled WGS sequence"/>
</dbReference>
<gene>
    <name evidence="2" type="ORF">RM479_11225</name>
</gene>
<dbReference type="PANTHER" id="PTHR39335">
    <property type="entry name" value="BLL4220 PROTEIN"/>
    <property type="match status" value="1"/>
</dbReference>
<feature type="region of interest" description="Disordered" evidence="1">
    <location>
        <begin position="107"/>
        <end position="130"/>
    </location>
</feature>
<dbReference type="Pfam" id="PF03640">
    <property type="entry name" value="Lipoprotein_15"/>
    <property type="match status" value="2"/>
</dbReference>
<evidence type="ECO:0000313" key="3">
    <source>
        <dbReference type="Proteomes" id="UP001183390"/>
    </source>
</evidence>
<dbReference type="InterPro" id="IPR005297">
    <property type="entry name" value="Lipoprotein_repeat"/>
</dbReference>
<keyword evidence="3" id="KW-1185">Reference proteome</keyword>
<dbReference type="RefSeq" id="WP_311511654.1">
    <property type="nucleotide sequence ID" value="NZ_JAVREP010000006.1"/>
</dbReference>
<dbReference type="EMBL" id="JAVREP010000006">
    <property type="protein sequence ID" value="MDT0328982.1"/>
    <property type="molecule type" value="Genomic_DNA"/>
</dbReference>
<proteinExistence type="predicted"/>
<evidence type="ECO:0000256" key="1">
    <source>
        <dbReference type="SAM" id="MobiDB-lite"/>
    </source>
</evidence>
<comment type="caution">
    <text evidence="2">The sequence shown here is derived from an EMBL/GenBank/DDBJ whole genome shotgun (WGS) entry which is preliminary data.</text>
</comment>